<dbReference type="VEuPathDB" id="FungiDB:ASPGLDRAFT_24660"/>
<name>A0A1L9VP43_ASPGL</name>
<organism evidence="2 3">
    <name type="scientific">Aspergillus glaucus CBS 516.65</name>
    <dbReference type="NCBI Taxonomy" id="1160497"/>
    <lineage>
        <taxon>Eukaryota</taxon>
        <taxon>Fungi</taxon>
        <taxon>Dikarya</taxon>
        <taxon>Ascomycota</taxon>
        <taxon>Pezizomycotina</taxon>
        <taxon>Eurotiomycetes</taxon>
        <taxon>Eurotiomycetidae</taxon>
        <taxon>Eurotiales</taxon>
        <taxon>Aspergillaceae</taxon>
        <taxon>Aspergillus</taxon>
        <taxon>Aspergillus subgen. Aspergillus</taxon>
    </lineage>
</organism>
<proteinExistence type="predicted"/>
<feature type="region of interest" description="Disordered" evidence="1">
    <location>
        <begin position="134"/>
        <end position="166"/>
    </location>
</feature>
<evidence type="ECO:0000256" key="1">
    <source>
        <dbReference type="SAM" id="MobiDB-lite"/>
    </source>
</evidence>
<dbReference type="RefSeq" id="XP_022402348.1">
    <property type="nucleotide sequence ID" value="XM_022543407.1"/>
</dbReference>
<sequence length="329" mass="37489">MKDYLYAPPRRCRTIEIIHDALAKAGKIKPSRQRRFLNPKEAQKLKTKWRNKMLLDELVLAYVELSQTSNRPGGFIDDDECDMYWLLTRRFYPADKQRAQAIIYPDGRQGRLDAGIHYDLDAAFSEILLARAAQTETSSQRDPGQQADNAMTPSPAAPTPPTMSRKECLKRRGIWRACRVELPPCQAHKGLWAGIHQFVSVPVRGQGLPASAGQLGGCSRAQRHVSGCPSQELMIFKKRQISPHFLSSYPPVSLFIHPRIQPASPCNGLDPLLIPRPEAFKYKKIHIALVTVRAAIWIISYLAEFHKYNNQFIDFRWNKGKETWSFNPN</sequence>
<dbReference type="EMBL" id="KV878894">
    <property type="protein sequence ID" value="OJJ85650.1"/>
    <property type="molecule type" value="Genomic_DNA"/>
</dbReference>
<dbReference type="OrthoDB" id="10639377at2759"/>
<protein>
    <submittedName>
        <fullName evidence="2">Uncharacterized protein</fullName>
    </submittedName>
</protein>
<reference evidence="3" key="1">
    <citation type="journal article" date="2017" name="Genome Biol.">
        <title>Comparative genomics reveals high biological diversity and specific adaptations in the industrially and medically important fungal genus Aspergillus.</title>
        <authorList>
            <person name="de Vries R.P."/>
            <person name="Riley R."/>
            <person name="Wiebenga A."/>
            <person name="Aguilar-Osorio G."/>
            <person name="Amillis S."/>
            <person name="Uchima C.A."/>
            <person name="Anderluh G."/>
            <person name="Asadollahi M."/>
            <person name="Askin M."/>
            <person name="Barry K."/>
            <person name="Battaglia E."/>
            <person name="Bayram O."/>
            <person name="Benocci T."/>
            <person name="Braus-Stromeyer S.A."/>
            <person name="Caldana C."/>
            <person name="Canovas D."/>
            <person name="Cerqueira G.C."/>
            <person name="Chen F."/>
            <person name="Chen W."/>
            <person name="Choi C."/>
            <person name="Clum A."/>
            <person name="Dos Santos R.A."/>
            <person name="Damasio A.R."/>
            <person name="Diallinas G."/>
            <person name="Emri T."/>
            <person name="Fekete E."/>
            <person name="Flipphi M."/>
            <person name="Freyberg S."/>
            <person name="Gallo A."/>
            <person name="Gournas C."/>
            <person name="Habgood R."/>
            <person name="Hainaut M."/>
            <person name="Harispe M.L."/>
            <person name="Henrissat B."/>
            <person name="Hilden K.S."/>
            <person name="Hope R."/>
            <person name="Hossain A."/>
            <person name="Karabika E."/>
            <person name="Karaffa L."/>
            <person name="Karanyi Z."/>
            <person name="Krasevec N."/>
            <person name="Kuo A."/>
            <person name="Kusch H."/>
            <person name="LaButti K."/>
            <person name="Lagendijk E.L."/>
            <person name="Lapidus A."/>
            <person name="Levasseur A."/>
            <person name="Lindquist E."/>
            <person name="Lipzen A."/>
            <person name="Logrieco A.F."/>
            <person name="MacCabe A."/>
            <person name="Maekelae M.R."/>
            <person name="Malavazi I."/>
            <person name="Melin P."/>
            <person name="Meyer V."/>
            <person name="Mielnichuk N."/>
            <person name="Miskei M."/>
            <person name="Molnar A.P."/>
            <person name="Mule G."/>
            <person name="Ngan C.Y."/>
            <person name="Orejas M."/>
            <person name="Orosz E."/>
            <person name="Ouedraogo J.P."/>
            <person name="Overkamp K.M."/>
            <person name="Park H.-S."/>
            <person name="Perrone G."/>
            <person name="Piumi F."/>
            <person name="Punt P.J."/>
            <person name="Ram A.F."/>
            <person name="Ramon A."/>
            <person name="Rauscher S."/>
            <person name="Record E."/>
            <person name="Riano-Pachon D.M."/>
            <person name="Robert V."/>
            <person name="Roehrig J."/>
            <person name="Ruller R."/>
            <person name="Salamov A."/>
            <person name="Salih N.S."/>
            <person name="Samson R.A."/>
            <person name="Sandor E."/>
            <person name="Sanguinetti M."/>
            <person name="Schuetze T."/>
            <person name="Sepcic K."/>
            <person name="Shelest E."/>
            <person name="Sherlock G."/>
            <person name="Sophianopoulou V."/>
            <person name="Squina F.M."/>
            <person name="Sun H."/>
            <person name="Susca A."/>
            <person name="Todd R.B."/>
            <person name="Tsang A."/>
            <person name="Unkles S.E."/>
            <person name="van de Wiele N."/>
            <person name="van Rossen-Uffink D."/>
            <person name="Oliveira J.V."/>
            <person name="Vesth T.C."/>
            <person name="Visser J."/>
            <person name="Yu J.-H."/>
            <person name="Zhou M."/>
            <person name="Andersen M.R."/>
            <person name="Archer D.B."/>
            <person name="Baker S.E."/>
            <person name="Benoit I."/>
            <person name="Brakhage A.A."/>
            <person name="Braus G.H."/>
            <person name="Fischer R."/>
            <person name="Frisvad J.C."/>
            <person name="Goldman G.H."/>
            <person name="Houbraken J."/>
            <person name="Oakley B."/>
            <person name="Pocsi I."/>
            <person name="Scazzocchio C."/>
            <person name="Seiboth B."/>
            <person name="vanKuyk P.A."/>
            <person name="Wortman J."/>
            <person name="Dyer P.S."/>
            <person name="Grigoriev I.V."/>
        </authorList>
    </citation>
    <scope>NUCLEOTIDE SEQUENCE [LARGE SCALE GENOMIC DNA]</scope>
    <source>
        <strain evidence="3">CBS 516.65</strain>
    </source>
</reference>
<dbReference type="Proteomes" id="UP000184300">
    <property type="component" value="Unassembled WGS sequence"/>
</dbReference>
<dbReference type="AlphaFoldDB" id="A0A1L9VP43"/>
<evidence type="ECO:0000313" key="2">
    <source>
        <dbReference type="EMBL" id="OJJ85650.1"/>
    </source>
</evidence>
<keyword evidence="3" id="KW-1185">Reference proteome</keyword>
<dbReference type="GeneID" id="34459668"/>
<evidence type="ECO:0000313" key="3">
    <source>
        <dbReference type="Proteomes" id="UP000184300"/>
    </source>
</evidence>
<gene>
    <name evidence="2" type="ORF">ASPGLDRAFT_24660</name>
</gene>
<feature type="compositionally biased region" description="Polar residues" evidence="1">
    <location>
        <begin position="134"/>
        <end position="149"/>
    </location>
</feature>
<accession>A0A1L9VP43</accession>